<dbReference type="OrthoDB" id="5384370at2"/>
<dbReference type="RefSeq" id="WP_120600516.1">
    <property type="nucleotide sequence ID" value="NZ_RAWE01000001.1"/>
</dbReference>
<dbReference type="AlphaFoldDB" id="A0A3A8KKI9"/>
<reference evidence="2" key="1">
    <citation type="submission" date="2018-09" db="EMBL/GenBank/DDBJ databases">
        <authorList>
            <person name="Livingstone P.G."/>
            <person name="Whitworth D.E."/>
        </authorList>
    </citation>
    <scope>NUCLEOTIDE SEQUENCE [LARGE SCALE GENOMIC DNA]</scope>
    <source>
        <strain evidence="2">CA043D</strain>
    </source>
</reference>
<evidence type="ECO:0000313" key="1">
    <source>
        <dbReference type="EMBL" id="RKH07927.1"/>
    </source>
</evidence>
<proteinExistence type="predicted"/>
<comment type="caution">
    <text evidence="1">The sequence shown here is derived from an EMBL/GenBank/DDBJ whole genome shotgun (WGS) entry which is preliminary data.</text>
</comment>
<dbReference type="EMBL" id="RAWE01000001">
    <property type="protein sequence ID" value="RKH07927.1"/>
    <property type="molecule type" value="Genomic_DNA"/>
</dbReference>
<sequence>MCTAPADGLLLLHEAREVAAPLLGDVLRLPVAKALDVGTAAGMERAVALLAARLRRAVGRADVDDMREAMAVLDVDWGTTTAAQRRRLVAQALEAAGRRTAVIPSRIQAPLGDAAEEVVASSRSHVRREQGLALAARVNAMDRRVAQHIVRTQGKFVRDEYGRRLDAFGEEARRLVAEGLEAGLGRGDIAESLERAARGALIEQAPFYWEVVASHFIGQGRSFSQMSSYAEAGIRRYRIEAVLDEATTQVCRFLHGKTFSVGEALQRFERLESRSQPEDVKQELPWVRERLDADTGRAILYVSRGGQETRLAEVLRSAAGTRDDVGEFRALASDRQLAESGVGFPPYHGLCRTTTLAITV</sequence>
<evidence type="ECO:0000313" key="2">
    <source>
        <dbReference type="Proteomes" id="UP000268313"/>
    </source>
</evidence>
<name>A0A3A8KKI9_9BACT</name>
<organism evidence="1 2">
    <name type="scientific">Corallococcus carmarthensis</name>
    <dbReference type="NCBI Taxonomy" id="2316728"/>
    <lineage>
        <taxon>Bacteria</taxon>
        <taxon>Pseudomonadati</taxon>
        <taxon>Myxococcota</taxon>
        <taxon>Myxococcia</taxon>
        <taxon>Myxococcales</taxon>
        <taxon>Cystobacterineae</taxon>
        <taxon>Myxococcaceae</taxon>
        <taxon>Corallococcus</taxon>
    </lineage>
</organism>
<dbReference type="Proteomes" id="UP000268313">
    <property type="component" value="Unassembled WGS sequence"/>
</dbReference>
<keyword evidence="2" id="KW-1185">Reference proteome</keyword>
<gene>
    <name evidence="1" type="ORF">D7X32_00590</name>
</gene>
<accession>A0A3A8KKI9</accession>
<protein>
    <submittedName>
        <fullName evidence="1">Head morphogenesis protein</fullName>
    </submittedName>
</protein>